<keyword evidence="2" id="KW-0217">Developmental protein</keyword>
<reference evidence="4" key="1">
    <citation type="journal article" date="2022" name="Plant J.">
        <title>Strategies of tolerance reflected in two North American maple genomes.</title>
        <authorList>
            <person name="McEvoy S.L."/>
            <person name="Sezen U.U."/>
            <person name="Trouern-Trend A."/>
            <person name="McMahon S.M."/>
            <person name="Schaberg P.G."/>
            <person name="Yang J."/>
            <person name="Wegrzyn J.L."/>
            <person name="Swenson N.G."/>
        </authorList>
    </citation>
    <scope>NUCLEOTIDE SEQUENCE</scope>
    <source>
        <strain evidence="4">NS2018</strain>
    </source>
</reference>
<dbReference type="GO" id="GO:0009733">
    <property type="term" value="P:response to auxin"/>
    <property type="evidence" value="ECO:0007669"/>
    <property type="project" value="InterPro"/>
</dbReference>
<organism evidence="4 5">
    <name type="scientific">Acer saccharum</name>
    <name type="common">Sugar maple</name>
    <dbReference type="NCBI Taxonomy" id="4024"/>
    <lineage>
        <taxon>Eukaryota</taxon>
        <taxon>Viridiplantae</taxon>
        <taxon>Streptophyta</taxon>
        <taxon>Embryophyta</taxon>
        <taxon>Tracheophyta</taxon>
        <taxon>Spermatophyta</taxon>
        <taxon>Magnoliopsida</taxon>
        <taxon>eudicotyledons</taxon>
        <taxon>Gunneridae</taxon>
        <taxon>Pentapetalae</taxon>
        <taxon>rosids</taxon>
        <taxon>malvids</taxon>
        <taxon>Sapindales</taxon>
        <taxon>Sapindaceae</taxon>
        <taxon>Hippocastanoideae</taxon>
        <taxon>Acereae</taxon>
        <taxon>Acer</taxon>
    </lineage>
</organism>
<evidence type="ECO:0000313" key="5">
    <source>
        <dbReference type="Proteomes" id="UP001168877"/>
    </source>
</evidence>
<accession>A0AA39VV04</accession>
<sequence>MAMKQRSNRLLKKCFHKCRKLVTRILECATNWECIEELDIRACFRRREEEHYSIPRDVPKGHVAVYVGEECKRFVIKLFLLRHPLFRALLDRAKEVFKFATGSKLQIPCNENSFLSIVYLASSQTDQTYLVSELCQNCDRMHQIV</sequence>
<dbReference type="Proteomes" id="UP001168877">
    <property type="component" value="Unassembled WGS sequence"/>
</dbReference>
<evidence type="ECO:0000256" key="2">
    <source>
        <dbReference type="ARBA" id="ARBA00022473"/>
    </source>
</evidence>
<keyword evidence="3" id="KW-0341">Growth regulation</keyword>
<dbReference type="AlphaFoldDB" id="A0AA39VV04"/>
<gene>
    <name evidence="4" type="ORF">LWI29_006890</name>
</gene>
<name>A0AA39VV04_ACESA</name>
<reference evidence="4" key="2">
    <citation type="submission" date="2023-06" db="EMBL/GenBank/DDBJ databases">
        <authorList>
            <person name="Swenson N.G."/>
            <person name="Wegrzyn J.L."/>
            <person name="Mcevoy S.L."/>
        </authorList>
    </citation>
    <scope>NUCLEOTIDE SEQUENCE</scope>
    <source>
        <strain evidence="4">NS2018</strain>
        <tissue evidence="4">Leaf</tissue>
    </source>
</reference>
<evidence type="ECO:0000313" key="4">
    <source>
        <dbReference type="EMBL" id="KAK0591718.1"/>
    </source>
</evidence>
<dbReference type="Pfam" id="PF02519">
    <property type="entry name" value="Auxin_inducible"/>
    <property type="match status" value="1"/>
</dbReference>
<proteinExistence type="inferred from homology"/>
<comment type="caution">
    <text evidence="4">The sequence shown here is derived from an EMBL/GenBank/DDBJ whole genome shotgun (WGS) entry which is preliminary data.</text>
</comment>
<evidence type="ECO:0000256" key="1">
    <source>
        <dbReference type="ARBA" id="ARBA00006974"/>
    </source>
</evidence>
<dbReference type="EMBL" id="JAUESC010000380">
    <property type="protein sequence ID" value="KAK0591718.1"/>
    <property type="molecule type" value="Genomic_DNA"/>
</dbReference>
<dbReference type="InterPro" id="IPR003676">
    <property type="entry name" value="SAUR_fam"/>
</dbReference>
<comment type="similarity">
    <text evidence="1">Belongs to the ARG7 family.</text>
</comment>
<protein>
    <submittedName>
        <fullName evidence="4">Uncharacterized protein</fullName>
    </submittedName>
</protein>
<keyword evidence="5" id="KW-1185">Reference proteome</keyword>
<dbReference type="PANTHER" id="PTHR31374:SF45">
    <property type="entry name" value="SAUR FAMILY PROTEIN"/>
    <property type="match status" value="1"/>
</dbReference>
<evidence type="ECO:0000256" key="3">
    <source>
        <dbReference type="ARBA" id="ARBA00022604"/>
    </source>
</evidence>
<dbReference type="PANTHER" id="PTHR31374">
    <property type="entry name" value="AUXIN-INDUCED PROTEIN-LIKE-RELATED"/>
    <property type="match status" value="1"/>
</dbReference>